<keyword evidence="3 7" id="KW-0812">Transmembrane</keyword>
<name>A0A8J9S374_PHATR</name>
<dbReference type="SUPFAM" id="SSF103481">
    <property type="entry name" value="Multidrug resistance efflux transporter EmrE"/>
    <property type="match status" value="1"/>
</dbReference>
<dbReference type="InterPro" id="IPR000620">
    <property type="entry name" value="EamA_dom"/>
</dbReference>
<keyword evidence="5 7" id="KW-0472">Membrane</keyword>
<evidence type="ECO:0000256" key="6">
    <source>
        <dbReference type="SAM" id="MobiDB-lite"/>
    </source>
</evidence>
<accession>A0A8J9S374</accession>
<evidence type="ECO:0000256" key="4">
    <source>
        <dbReference type="ARBA" id="ARBA00022989"/>
    </source>
</evidence>
<feature type="transmembrane region" description="Helical" evidence="7">
    <location>
        <begin position="356"/>
        <end position="375"/>
    </location>
</feature>
<dbReference type="AlphaFoldDB" id="A0A8J9S374"/>
<evidence type="ECO:0000256" key="5">
    <source>
        <dbReference type="ARBA" id="ARBA00023136"/>
    </source>
</evidence>
<evidence type="ECO:0000256" key="2">
    <source>
        <dbReference type="ARBA" id="ARBA00022475"/>
    </source>
</evidence>
<reference evidence="9" key="1">
    <citation type="submission" date="2022-02" db="EMBL/GenBank/DDBJ databases">
        <authorList>
            <person name="Giguere J D."/>
        </authorList>
    </citation>
    <scope>NUCLEOTIDE SEQUENCE</scope>
    <source>
        <strain evidence="9">CCAP 1055/1</strain>
    </source>
</reference>
<evidence type="ECO:0000256" key="1">
    <source>
        <dbReference type="ARBA" id="ARBA00004651"/>
    </source>
</evidence>
<feature type="transmembrane region" description="Helical" evidence="7">
    <location>
        <begin position="73"/>
        <end position="94"/>
    </location>
</feature>
<comment type="subcellular location">
    <subcellularLocation>
        <location evidence="1">Cell membrane</location>
        <topology evidence="1">Multi-pass membrane protein</topology>
    </subcellularLocation>
</comment>
<feature type="domain" description="EamA" evidence="8">
    <location>
        <begin position="229"/>
        <end position="372"/>
    </location>
</feature>
<feature type="region of interest" description="Disordered" evidence="6">
    <location>
        <begin position="1"/>
        <end position="31"/>
    </location>
</feature>
<dbReference type="EMBL" id="OU594956">
    <property type="protein sequence ID" value="CAG9281549.1"/>
    <property type="molecule type" value="Genomic_DNA"/>
</dbReference>
<dbReference type="InterPro" id="IPR037185">
    <property type="entry name" value="EmrE-like"/>
</dbReference>
<evidence type="ECO:0000259" key="8">
    <source>
        <dbReference type="Pfam" id="PF00892"/>
    </source>
</evidence>
<feature type="compositionally biased region" description="Polar residues" evidence="6">
    <location>
        <begin position="1"/>
        <end position="10"/>
    </location>
</feature>
<evidence type="ECO:0000256" key="3">
    <source>
        <dbReference type="ARBA" id="ARBA00022692"/>
    </source>
</evidence>
<dbReference type="PANTHER" id="PTHR42920">
    <property type="entry name" value="OS03G0707200 PROTEIN-RELATED"/>
    <property type="match status" value="1"/>
</dbReference>
<feature type="transmembrane region" description="Helical" evidence="7">
    <location>
        <begin position="43"/>
        <end position="61"/>
    </location>
</feature>
<dbReference type="Pfam" id="PF00892">
    <property type="entry name" value="EamA"/>
    <property type="match status" value="1"/>
</dbReference>
<proteinExistence type="predicted"/>
<evidence type="ECO:0000313" key="9">
    <source>
        <dbReference type="EMBL" id="CAG9281549.1"/>
    </source>
</evidence>
<dbReference type="InterPro" id="IPR051258">
    <property type="entry name" value="Diverse_Substrate_Transporter"/>
</dbReference>
<keyword evidence="2" id="KW-1003">Cell membrane</keyword>
<dbReference type="PANTHER" id="PTHR42920:SF23">
    <property type="entry name" value="EAMA DOMAIN-CONTAINING PROTEIN"/>
    <property type="match status" value="1"/>
</dbReference>
<sequence>MISNSDSLTETSKKRVSSPSSPTEADETNPFLASMKEDEYQRGFLTIGFITLLNASCNPLWHAAFANGGPSPFLLNAGVSVVALLGLLVGGPLLDRRTPTVSNLAATASAALPTEEAADSIPSNGDVVDPTSSPNANVQHVLGGMELGLWKFLGTTAHLYGLSLTTADHGAFLIQLTTLIVPVVQGLQGEKIPRQIQFAVGLALLGVYAFTQDPSGAATTAVAAQQQATGDALCVGAAVFYSFYDIQTFKWGKQVPRKQLVTTKVATQAALSVALCATVASGDTVDFFRANPDWATSGLLVPVILWSGLIVNALATFLQVGGMQAVGPTRAQTIFASQPLWSSMLAYAFLGETVGVQGAVGGCAFLFALFLAATAPQEPKTTQQSTS</sequence>
<protein>
    <recommendedName>
        <fullName evidence="8">EamA domain-containing protein</fullName>
    </recommendedName>
</protein>
<dbReference type="GO" id="GO:0005886">
    <property type="term" value="C:plasma membrane"/>
    <property type="evidence" value="ECO:0007669"/>
    <property type="project" value="UniProtKB-SubCell"/>
</dbReference>
<keyword evidence="4 7" id="KW-1133">Transmembrane helix</keyword>
<evidence type="ECO:0000256" key="7">
    <source>
        <dbReference type="SAM" id="Phobius"/>
    </source>
</evidence>
<gene>
    <name evidence="9" type="ORF">PTTT1_LOCUS16816</name>
</gene>
<feature type="transmembrane region" description="Helical" evidence="7">
    <location>
        <begin position="300"/>
        <end position="321"/>
    </location>
</feature>
<dbReference type="OMA" id="WHAAFAN"/>
<organism evidence="9">
    <name type="scientific">Phaeodactylum tricornutum</name>
    <name type="common">Diatom</name>
    <dbReference type="NCBI Taxonomy" id="2850"/>
    <lineage>
        <taxon>Eukaryota</taxon>
        <taxon>Sar</taxon>
        <taxon>Stramenopiles</taxon>
        <taxon>Ochrophyta</taxon>
        <taxon>Bacillariophyta</taxon>
        <taxon>Bacillariophyceae</taxon>
        <taxon>Bacillariophycidae</taxon>
        <taxon>Naviculales</taxon>
        <taxon>Phaeodactylaceae</taxon>
        <taxon>Phaeodactylum</taxon>
    </lineage>
</organism>
<dbReference type="Proteomes" id="UP000836788">
    <property type="component" value="Chromosome 15"/>
</dbReference>